<dbReference type="AlphaFoldDB" id="A0A1H4Q199"/>
<feature type="chain" id="PRO_5010377731" evidence="2">
    <location>
        <begin position="26"/>
        <end position="423"/>
    </location>
</feature>
<keyword evidence="2" id="KW-0732">Signal</keyword>
<dbReference type="RefSeq" id="WP_074654546.1">
    <property type="nucleotide sequence ID" value="NZ_FNSD01000001.1"/>
</dbReference>
<feature type="compositionally biased region" description="Low complexity" evidence="1">
    <location>
        <begin position="170"/>
        <end position="187"/>
    </location>
</feature>
<evidence type="ECO:0000313" key="3">
    <source>
        <dbReference type="EMBL" id="SEC13379.1"/>
    </source>
</evidence>
<organism evidence="3 4">
    <name type="scientific">Terriglobus roseus</name>
    <dbReference type="NCBI Taxonomy" id="392734"/>
    <lineage>
        <taxon>Bacteria</taxon>
        <taxon>Pseudomonadati</taxon>
        <taxon>Acidobacteriota</taxon>
        <taxon>Terriglobia</taxon>
        <taxon>Terriglobales</taxon>
        <taxon>Acidobacteriaceae</taxon>
        <taxon>Terriglobus</taxon>
    </lineage>
</organism>
<feature type="compositionally biased region" description="Gly residues" evidence="1">
    <location>
        <begin position="312"/>
        <end position="336"/>
    </location>
</feature>
<evidence type="ECO:0000256" key="2">
    <source>
        <dbReference type="SAM" id="SignalP"/>
    </source>
</evidence>
<feature type="region of interest" description="Disordered" evidence="1">
    <location>
        <begin position="231"/>
        <end position="251"/>
    </location>
</feature>
<dbReference type="InterPro" id="IPR036465">
    <property type="entry name" value="vWFA_dom_sf"/>
</dbReference>
<feature type="signal peptide" evidence="2">
    <location>
        <begin position="1"/>
        <end position="25"/>
    </location>
</feature>
<evidence type="ECO:0000313" key="4">
    <source>
        <dbReference type="Proteomes" id="UP000182409"/>
    </source>
</evidence>
<dbReference type="InterPro" id="IPR017802">
    <property type="entry name" value="VWFA-rel_acidobac-type"/>
</dbReference>
<dbReference type="NCBIfam" id="TIGR03436">
    <property type="entry name" value="acidobact_VWFA"/>
    <property type="match status" value="1"/>
</dbReference>
<accession>A0A1H4Q199</accession>
<dbReference type="Gene3D" id="3.40.50.410">
    <property type="entry name" value="von Willebrand factor, type A domain"/>
    <property type="match status" value="1"/>
</dbReference>
<feature type="region of interest" description="Disordered" evidence="1">
    <location>
        <begin position="312"/>
        <end position="342"/>
    </location>
</feature>
<dbReference type="OrthoDB" id="115020at2"/>
<dbReference type="Proteomes" id="UP000182409">
    <property type="component" value="Unassembled WGS sequence"/>
</dbReference>
<name>A0A1H4Q199_9BACT</name>
<feature type="region of interest" description="Disordered" evidence="1">
    <location>
        <begin position="157"/>
        <end position="210"/>
    </location>
</feature>
<proteinExistence type="predicted"/>
<feature type="compositionally biased region" description="Gly residues" evidence="1">
    <location>
        <begin position="188"/>
        <end position="210"/>
    </location>
</feature>
<gene>
    <name evidence="3" type="ORF">SAMN05443244_2736</name>
</gene>
<evidence type="ECO:0000256" key="1">
    <source>
        <dbReference type="SAM" id="MobiDB-lite"/>
    </source>
</evidence>
<protein>
    <submittedName>
        <fullName evidence="3">VWFA-related domain-containing protein</fullName>
    </submittedName>
</protein>
<reference evidence="3 4" key="1">
    <citation type="submission" date="2016-10" db="EMBL/GenBank/DDBJ databases">
        <authorList>
            <person name="de Groot N.N."/>
        </authorList>
    </citation>
    <scope>NUCLEOTIDE SEQUENCE [LARGE SCALE GENOMIC DNA]</scope>
    <source>
        <strain evidence="3 4">AB35.6</strain>
    </source>
</reference>
<dbReference type="SUPFAM" id="SSF53300">
    <property type="entry name" value="vWA-like"/>
    <property type="match status" value="2"/>
</dbReference>
<dbReference type="EMBL" id="FNSD01000001">
    <property type="protein sequence ID" value="SEC13379.1"/>
    <property type="molecule type" value="Genomic_DNA"/>
</dbReference>
<sequence length="423" mass="44261">MRFCSPSSALSVLLCAAATLPHALAQSATQADPASQTTTLKVDARLVVVPVTVRDNKDHFIRTLAKDDFTLTVDGKPQSIRYFDREDDLPLTVGLLVDVSGSQRTVLDSERTASSAFLDGMLTPGRDRAFVVQFGKSADLLADVTPSLPRLQAGLQKIEADTDSRPSFRNGDPNDSGNSNDPNDTGSGNNGGYGGRRGGRGGQGGGSSRGGGTVLYDAVYLSSNEVLKKAPTAPAESKAVAGSDASAKSTVTSGPSRKAIILLTDGDDRGSKESLTDAIEAAQRTDATIYAIYYKGEEDHGGGGGGFPGHIPGMGGGGRGGGGFPGGGGRTGGGGGGERRVDGKKILERMADETGGRVYEVSKKLPLTEIYRQIAEELRSQYRLGFSPGNNEPGYHKLIVDTPKQKKVILQARDGYYTGGEMR</sequence>